<proteinExistence type="inferred from homology"/>
<reference evidence="4" key="1">
    <citation type="submission" date="2025-08" db="UniProtKB">
        <authorList>
            <consortium name="RefSeq"/>
        </authorList>
    </citation>
    <scope>IDENTIFICATION</scope>
    <source>
        <tissue evidence="4">Blood</tissue>
    </source>
</reference>
<organism evidence="3 4">
    <name type="scientific">Enhydra lutris kenyoni</name>
    <name type="common">northern sea otter</name>
    <dbReference type="NCBI Taxonomy" id="391180"/>
    <lineage>
        <taxon>Eukaryota</taxon>
        <taxon>Metazoa</taxon>
        <taxon>Chordata</taxon>
        <taxon>Craniata</taxon>
        <taxon>Vertebrata</taxon>
        <taxon>Euteleostomi</taxon>
        <taxon>Mammalia</taxon>
        <taxon>Eutheria</taxon>
        <taxon>Laurasiatheria</taxon>
        <taxon>Carnivora</taxon>
        <taxon>Caniformia</taxon>
        <taxon>Musteloidea</taxon>
        <taxon>Mustelidae</taxon>
        <taxon>Lutrinae</taxon>
        <taxon>Enhydra</taxon>
    </lineage>
</organism>
<evidence type="ECO:0000259" key="2">
    <source>
        <dbReference type="PROSITE" id="PS51339"/>
    </source>
</evidence>
<protein>
    <submittedName>
        <fullName evidence="4">Myotubularin-related protein 9 isoform X1</fullName>
    </submittedName>
</protein>
<dbReference type="GO" id="GO:0046856">
    <property type="term" value="P:phosphatidylinositol dephosphorylation"/>
    <property type="evidence" value="ECO:0007669"/>
    <property type="project" value="TreeGrafter"/>
</dbReference>
<evidence type="ECO:0000256" key="1">
    <source>
        <dbReference type="ARBA" id="ARBA00007471"/>
    </source>
</evidence>
<dbReference type="Pfam" id="PF06602">
    <property type="entry name" value="Myotub-related"/>
    <property type="match status" value="1"/>
</dbReference>
<dbReference type="RefSeq" id="XP_022352439.1">
    <property type="nucleotide sequence ID" value="XM_022496731.1"/>
</dbReference>
<dbReference type="KEGG" id="elk:111143195"/>
<dbReference type="SUPFAM" id="SSF52799">
    <property type="entry name" value="(Phosphotyrosine protein) phosphatases II"/>
    <property type="match status" value="1"/>
</dbReference>
<dbReference type="STRING" id="391180.A0A2Y9IYL0"/>
<dbReference type="PANTHER" id="PTHR10807">
    <property type="entry name" value="MYOTUBULARIN-RELATED"/>
    <property type="match status" value="1"/>
</dbReference>
<dbReference type="GO" id="GO:0005737">
    <property type="term" value="C:cytoplasm"/>
    <property type="evidence" value="ECO:0007669"/>
    <property type="project" value="TreeGrafter"/>
</dbReference>
<dbReference type="InterPro" id="IPR030564">
    <property type="entry name" value="Myotubularin"/>
</dbReference>
<dbReference type="OrthoDB" id="271628at2759"/>
<name>A0A2Y9IYL0_ENHLU</name>
<dbReference type="PROSITE" id="PS51339">
    <property type="entry name" value="PPASE_MYOTUBULARIN"/>
    <property type="match status" value="1"/>
</dbReference>
<feature type="domain" description="Myotubularin phosphatase" evidence="2">
    <location>
        <begin position="206"/>
        <end position="584"/>
    </location>
</feature>
<gene>
    <name evidence="4" type="primary">LOC111143195</name>
</gene>
<dbReference type="GO" id="GO:0010507">
    <property type="term" value="P:negative regulation of autophagy"/>
    <property type="evidence" value="ECO:0007669"/>
    <property type="project" value="TreeGrafter"/>
</dbReference>
<keyword evidence="3" id="KW-1185">Reference proteome</keyword>
<dbReference type="PANTHER" id="PTHR10807:SF52">
    <property type="entry name" value="MYOTUBULARIN PHOSPHATASE DOMAIN-CONTAINING PROTEIN"/>
    <property type="match status" value="1"/>
</dbReference>
<sequence length="622" mass="69057">MDEIEFSSTGSGWGPRSEVLAVGWGNSCETVRWLLPRGLLNSCPAGVASCPASSCPFPSPRSPRLTLLESVLLLGPRPTTGGMEFSELIRTGRAQAKLLRGPEAPPLRGTLCVTGHHLLLSPGPQGTSDLWLLLLRSVDSIEKRVSGDSGTITLRCKDLRVLQLDIEGVEATLDIARSIEALSSLESVITSFPFFYRPKGLRLGDAWHFHPPERYYKRVARETNAWRLSEVNEDFSLCLSYPRAVIVPRAVDDDALARCARFRQGGRFPVLSYHHAPSGTVLLRSSQPLTGPQKRRCAEDEELLRAVLAGARPGAPGFILDTRSAQAAKQARVTGGGTEAKAAYPGWKRLHRPLERGRPLQESFVRLVEACGDLEQSMDGWLSQLEACHWLAHVKEALSTACLAARGVEREEACVLVHGAEGTDSTLLVTSLAQLILDPLSRTMTGFQELVEREWIQAGHPFQLRCAHSAFSHACPKHEAPTFLLFLDCVWQLGRQFPLSLEFGEGLLLALFEHAYASPFGTFLCSSEKERCLCEVRTRTHSLWSGLNQPKVRRKLRNPLYVPNPLAIWPSVEPQSLRLWQGLFLRWIRPPEPSQVAWEKVWQRLASKEKTEGCEPTSKPQL</sequence>
<dbReference type="InterPro" id="IPR011993">
    <property type="entry name" value="PH-like_dom_sf"/>
</dbReference>
<evidence type="ECO:0000313" key="3">
    <source>
        <dbReference type="Proteomes" id="UP000248482"/>
    </source>
</evidence>
<accession>A0A2Y9IYL0</accession>
<dbReference type="CDD" id="cd14536">
    <property type="entry name" value="PTP-MTMR9"/>
    <property type="match status" value="1"/>
</dbReference>
<dbReference type="Gene3D" id="2.30.29.30">
    <property type="entry name" value="Pleckstrin-homology domain (PH domain)/Phosphotyrosine-binding domain (PTB)"/>
    <property type="match status" value="1"/>
</dbReference>
<dbReference type="InterPro" id="IPR010569">
    <property type="entry name" value="Myotubularin-like_Pase_dom"/>
</dbReference>
<dbReference type="InterPro" id="IPR029021">
    <property type="entry name" value="Prot-tyrosine_phosphatase-like"/>
</dbReference>
<comment type="similarity">
    <text evidence="1">Belongs to the protein-tyrosine phosphatase family. Non-receptor class myotubularin subfamily.</text>
</comment>
<dbReference type="Proteomes" id="UP000248482">
    <property type="component" value="Unplaced"/>
</dbReference>
<dbReference type="GO" id="GO:0019903">
    <property type="term" value="F:protein phosphatase binding"/>
    <property type="evidence" value="ECO:0007669"/>
    <property type="project" value="TreeGrafter"/>
</dbReference>
<dbReference type="GeneID" id="111143195"/>
<dbReference type="AlphaFoldDB" id="A0A2Y9IYL0"/>
<dbReference type="SUPFAM" id="SSF50729">
    <property type="entry name" value="PH domain-like"/>
    <property type="match status" value="1"/>
</dbReference>
<evidence type="ECO:0000313" key="4">
    <source>
        <dbReference type="RefSeq" id="XP_022352439.1"/>
    </source>
</evidence>